<keyword evidence="1" id="KW-1133">Transmembrane helix</keyword>
<gene>
    <name evidence="2" type="ORF">VF724_03505</name>
</gene>
<dbReference type="Pfam" id="PF13687">
    <property type="entry name" value="DUF4153"/>
    <property type="match status" value="2"/>
</dbReference>
<reference evidence="2" key="1">
    <citation type="submission" date="2023-12" db="EMBL/GenBank/DDBJ databases">
        <title>Fervidustalea candida gen. nov., sp. nov., a novel member of the family Paenibacillaceae isolated from a geothermal area.</title>
        <authorList>
            <person name="Li W.-J."/>
            <person name="Jiao J.-Y."/>
            <person name="Chen Y."/>
        </authorList>
    </citation>
    <scope>NUCLEOTIDE SEQUENCE</scope>
    <source>
        <strain evidence="2">SYSU GA230002</strain>
    </source>
</reference>
<dbReference type="InterPro" id="IPR025291">
    <property type="entry name" value="DUF4153"/>
</dbReference>
<keyword evidence="3" id="KW-1185">Reference proteome</keyword>
<keyword evidence="1" id="KW-0472">Membrane</keyword>
<dbReference type="EMBL" id="JAYJLD010000003">
    <property type="protein sequence ID" value="MEB3100721.1"/>
    <property type="molecule type" value="Genomic_DNA"/>
</dbReference>
<organism evidence="2 3">
    <name type="scientific">Ferviditalea candida</name>
    <dbReference type="NCBI Taxonomy" id="3108399"/>
    <lineage>
        <taxon>Bacteria</taxon>
        <taxon>Bacillati</taxon>
        <taxon>Bacillota</taxon>
        <taxon>Bacilli</taxon>
        <taxon>Bacillales</taxon>
        <taxon>Paenibacillaceae</taxon>
        <taxon>Ferviditalea</taxon>
    </lineage>
</organism>
<dbReference type="Proteomes" id="UP001310386">
    <property type="component" value="Unassembled WGS sequence"/>
</dbReference>
<proteinExistence type="predicted"/>
<feature type="transmembrane region" description="Helical" evidence="1">
    <location>
        <begin position="65"/>
        <end position="85"/>
    </location>
</feature>
<keyword evidence="1" id="KW-0812">Transmembrane</keyword>
<dbReference type="RefSeq" id="WP_371752834.1">
    <property type="nucleotide sequence ID" value="NZ_JAYJLD010000003.1"/>
</dbReference>
<comment type="caution">
    <text evidence="2">The sequence shown here is derived from an EMBL/GenBank/DDBJ whole genome shotgun (WGS) entry which is preliminary data.</text>
</comment>
<evidence type="ECO:0000256" key="1">
    <source>
        <dbReference type="SAM" id="Phobius"/>
    </source>
</evidence>
<name>A0ABU5ZDY6_9BACL</name>
<protein>
    <submittedName>
        <fullName evidence="2">DUF4153 domain-containing protein</fullName>
    </submittedName>
</protein>
<sequence>MLTNKSINLSSKSLWVILLSIYLFGYIWSLLHAESIAGHETDAAGELQKGHKSAPRWDPVTVSTVLAIINLLYLGFAVIQFSYFFGGGPGSLPDGLTYNVEMLTAQFDIARYEQTGKFDARYLATLSPDAYPAIRRLTGLNPPPGGNTMGIGPI</sequence>
<accession>A0ABU5ZDY6</accession>
<feature type="transmembrane region" description="Helical" evidence="1">
    <location>
        <begin position="12"/>
        <end position="31"/>
    </location>
</feature>
<evidence type="ECO:0000313" key="2">
    <source>
        <dbReference type="EMBL" id="MEB3100721.1"/>
    </source>
</evidence>
<evidence type="ECO:0000313" key="3">
    <source>
        <dbReference type="Proteomes" id="UP001310386"/>
    </source>
</evidence>